<dbReference type="Pfam" id="PF02540">
    <property type="entry name" value="NAD_synthase"/>
    <property type="match status" value="1"/>
</dbReference>
<dbReference type="SUPFAM" id="SSF52402">
    <property type="entry name" value="Adenine nucleotide alpha hydrolases-like"/>
    <property type="match status" value="1"/>
</dbReference>
<dbReference type="InterPro" id="IPR022310">
    <property type="entry name" value="NAD/GMP_synthase"/>
</dbReference>
<dbReference type="NCBIfam" id="TIGR00268">
    <property type="entry name" value="ATP-dependent sacrificial sulfur transferase LarE"/>
    <property type="match status" value="1"/>
</dbReference>
<feature type="domain" description="NAD/GMP synthase" evidence="1">
    <location>
        <begin position="14"/>
        <end position="82"/>
    </location>
</feature>
<dbReference type="GO" id="GO:0006163">
    <property type="term" value="P:purine nucleotide metabolic process"/>
    <property type="evidence" value="ECO:0007669"/>
    <property type="project" value="UniProtKB-ARBA"/>
</dbReference>
<dbReference type="EMBL" id="LNQE01001888">
    <property type="protein sequence ID" value="KUG03282.1"/>
    <property type="molecule type" value="Genomic_DNA"/>
</dbReference>
<dbReference type="PANTHER" id="PTHR43169">
    <property type="entry name" value="EXSB FAMILY PROTEIN"/>
    <property type="match status" value="1"/>
</dbReference>
<dbReference type="PANTHER" id="PTHR43169:SF2">
    <property type="entry name" value="NAD_GMP SYNTHASE DOMAIN-CONTAINING PROTEIN"/>
    <property type="match status" value="1"/>
</dbReference>
<dbReference type="Gene3D" id="3.40.50.620">
    <property type="entry name" value="HUPs"/>
    <property type="match status" value="1"/>
</dbReference>
<evidence type="ECO:0000313" key="2">
    <source>
        <dbReference type="EMBL" id="KUG03282.1"/>
    </source>
</evidence>
<dbReference type="InterPro" id="IPR005232">
    <property type="entry name" value="LarE"/>
</dbReference>
<dbReference type="PIRSF" id="PIRSF006661">
    <property type="entry name" value="PP-lp_UCP006661"/>
    <property type="match status" value="1"/>
</dbReference>
<accession>A0A0W8E3V1</accession>
<protein>
    <submittedName>
        <fullName evidence="2">Atp-utilizing enzyme of the pp-loop superfamily</fullName>
    </submittedName>
</protein>
<dbReference type="GO" id="GO:0016783">
    <property type="term" value="F:sulfurtransferase activity"/>
    <property type="evidence" value="ECO:0007669"/>
    <property type="project" value="InterPro"/>
</dbReference>
<gene>
    <name evidence="2" type="ORF">ASZ90_019381</name>
</gene>
<dbReference type="AlphaFoldDB" id="A0A0W8E3V1"/>
<dbReference type="CDD" id="cd01990">
    <property type="entry name" value="LarE-like"/>
    <property type="match status" value="1"/>
</dbReference>
<reference evidence="2" key="1">
    <citation type="journal article" date="2015" name="Proc. Natl. Acad. Sci. U.S.A.">
        <title>Networks of energetic and metabolic interactions define dynamics in microbial communities.</title>
        <authorList>
            <person name="Embree M."/>
            <person name="Liu J.K."/>
            <person name="Al-Bassam M.M."/>
            <person name="Zengler K."/>
        </authorList>
    </citation>
    <scope>NUCLEOTIDE SEQUENCE</scope>
</reference>
<dbReference type="InterPro" id="IPR052188">
    <property type="entry name" value="Ni-pincer_cofactor_biosynth"/>
</dbReference>
<comment type="caution">
    <text evidence="2">The sequence shown here is derived from an EMBL/GenBank/DDBJ whole genome shotgun (WGS) entry which is preliminary data.</text>
</comment>
<proteinExistence type="predicted"/>
<organism evidence="2">
    <name type="scientific">hydrocarbon metagenome</name>
    <dbReference type="NCBI Taxonomy" id="938273"/>
    <lineage>
        <taxon>unclassified sequences</taxon>
        <taxon>metagenomes</taxon>
        <taxon>ecological metagenomes</taxon>
    </lineage>
</organism>
<name>A0A0W8E3V1_9ZZZZ</name>
<evidence type="ECO:0000259" key="1">
    <source>
        <dbReference type="Pfam" id="PF02540"/>
    </source>
</evidence>
<sequence length="267" mass="29797">MNIEEKLQLLREETRTAGQIILAFSGGVDSTLLAYLGQEELGGSFQAITVDNGLQSKYDLANACQIAACLGIRHKIVKVDSLQHEEVRGNTPRRCYFCKKILLENLLMLAAQEGCQVWEGSHAEDYKQYRPGQQALLELGIISPLQIVGLNKKEIRQLARELGMPNWNASASPCLATRFPYGENLTPAILGRVEGAEEIIRKAGFHQFRVRAHGDLARIEVGAAERERFFDTNFMDDIEQALRGLGFIHVSLDLCGYRMGSMDMGIR</sequence>
<dbReference type="InterPro" id="IPR014729">
    <property type="entry name" value="Rossmann-like_a/b/a_fold"/>
</dbReference>